<sequence>MQAKPMIAFWCKFQAKNLLDLLPSPLGLT</sequence>
<dbReference type="AlphaFoldDB" id="A0A2P2NX78"/>
<protein>
    <submittedName>
        <fullName evidence="1">Uncharacterized protein</fullName>
    </submittedName>
</protein>
<proteinExistence type="predicted"/>
<evidence type="ECO:0000313" key="1">
    <source>
        <dbReference type="EMBL" id="MBX47073.1"/>
    </source>
</evidence>
<accession>A0A2P2NX78</accession>
<reference evidence="1" key="1">
    <citation type="submission" date="2018-02" db="EMBL/GenBank/DDBJ databases">
        <title>Rhizophora mucronata_Transcriptome.</title>
        <authorList>
            <person name="Meera S.P."/>
            <person name="Sreeshan A."/>
            <person name="Augustine A."/>
        </authorList>
    </citation>
    <scope>NUCLEOTIDE SEQUENCE</scope>
    <source>
        <tissue evidence="1">Leaf</tissue>
    </source>
</reference>
<organism evidence="1">
    <name type="scientific">Rhizophora mucronata</name>
    <name type="common">Asiatic mangrove</name>
    <dbReference type="NCBI Taxonomy" id="61149"/>
    <lineage>
        <taxon>Eukaryota</taxon>
        <taxon>Viridiplantae</taxon>
        <taxon>Streptophyta</taxon>
        <taxon>Embryophyta</taxon>
        <taxon>Tracheophyta</taxon>
        <taxon>Spermatophyta</taxon>
        <taxon>Magnoliopsida</taxon>
        <taxon>eudicotyledons</taxon>
        <taxon>Gunneridae</taxon>
        <taxon>Pentapetalae</taxon>
        <taxon>rosids</taxon>
        <taxon>fabids</taxon>
        <taxon>Malpighiales</taxon>
        <taxon>Rhizophoraceae</taxon>
        <taxon>Rhizophora</taxon>
    </lineage>
</organism>
<dbReference type="EMBL" id="GGEC01066589">
    <property type="protein sequence ID" value="MBX47073.1"/>
    <property type="molecule type" value="Transcribed_RNA"/>
</dbReference>
<name>A0A2P2NX78_RHIMU</name>